<keyword evidence="5" id="KW-1185">Reference proteome</keyword>
<feature type="domain" description="CheW-like" evidence="1">
    <location>
        <begin position="28"/>
        <end position="166"/>
    </location>
</feature>
<evidence type="ECO:0000259" key="1">
    <source>
        <dbReference type="PROSITE" id="PS50851"/>
    </source>
</evidence>
<dbReference type="Proteomes" id="UP000321960">
    <property type="component" value="Unassembled WGS sequence"/>
</dbReference>
<dbReference type="GO" id="GO:0007165">
    <property type="term" value="P:signal transduction"/>
    <property type="evidence" value="ECO:0007669"/>
    <property type="project" value="InterPro"/>
</dbReference>
<evidence type="ECO:0000313" key="5">
    <source>
        <dbReference type="Proteomes" id="UP001156856"/>
    </source>
</evidence>
<reference evidence="3" key="1">
    <citation type="journal article" date="2014" name="Int. J. Syst. Evol. Microbiol.">
        <title>Complete genome of a new Firmicutes species belonging to the dominant human colonic microbiota ('Ruminococcus bicirculans') reveals two chromosomes and a selective capacity to utilize plant glucans.</title>
        <authorList>
            <consortium name="NISC Comparative Sequencing Program"/>
            <person name="Wegmann U."/>
            <person name="Louis P."/>
            <person name="Goesmann A."/>
            <person name="Henrissat B."/>
            <person name="Duncan S.H."/>
            <person name="Flint H.J."/>
        </authorList>
    </citation>
    <scope>NUCLEOTIDE SEQUENCE</scope>
    <source>
        <strain evidence="3">NBRC 107715</strain>
    </source>
</reference>
<dbReference type="Gene3D" id="2.40.50.180">
    <property type="entry name" value="CheA-289, Domain 4"/>
    <property type="match status" value="1"/>
</dbReference>
<dbReference type="EMBL" id="BJZU01000130">
    <property type="protein sequence ID" value="GEP06957.1"/>
    <property type="molecule type" value="Genomic_DNA"/>
</dbReference>
<dbReference type="Pfam" id="PF01584">
    <property type="entry name" value="CheW"/>
    <property type="match status" value="1"/>
</dbReference>
<dbReference type="InterPro" id="IPR039315">
    <property type="entry name" value="CheW"/>
</dbReference>
<dbReference type="PROSITE" id="PS50851">
    <property type="entry name" value="CHEW"/>
    <property type="match status" value="1"/>
</dbReference>
<accession>A0A512JAG8</accession>
<dbReference type="CDD" id="cd00588">
    <property type="entry name" value="CheW_like"/>
    <property type="match status" value="1"/>
</dbReference>
<dbReference type="PANTHER" id="PTHR22617">
    <property type="entry name" value="CHEMOTAXIS SENSOR HISTIDINE KINASE-RELATED"/>
    <property type="match status" value="1"/>
</dbReference>
<dbReference type="EMBL" id="BSPK01000018">
    <property type="protein sequence ID" value="GLS62884.1"/>
    <property type="molecule type" value="Genomic_DNA"/>
</dbReference>
<reference evidence="2 4" key="3">
    <citation type="submission" date="2019-07" db="EMBL/GenBank/DDBJ databases">
        <title>Whole genome shotgun sequence of Methylobacterium oxalidis NBRC 107715.</title>
        <authorList>
            <person name="Hosoyama A."/>
            <person name="Uohara A."/>
            <person name="Ohji S."/>
            <person name="Ichikawa N."/>
        </authorList>
    </citation>
    <scope>NUCLEOTIDE SEQUENCE [LARGE SCALE GENOMIC DNA]</scope>
    <source>
        <strain evidence="2 4">NBRC 107715</strain>
    </source>
</reference>
<organism evidence="2 4">
    <name type="scientific">Methylobacterium oxalidis</name>
    <dbReference type="NCBI Taxonomy" id="944322"/>
    <lineage>
        <taxon>Bacteria</taxon>
        <taxon>Pseudomonadati</taxon>
        <taxon>Pseudomonadota</taxon>
        <taxon>Alphaproteobacteria</taxon>
        <taxon>Hyphomicrobiales</taxon>
        <taxon>Methylobacteriaceae</taxon>
        <taxon>Methylobacterium</taxon>
    </lineage>
</organism>
<dbReference type="InterPro" id="IPR002545">
    <property type="entry name" value="CheW-lke_dom"/>
</dbReference>
<dbReference type="InterPro" id="IPR036061">
    <property type="entry name" value="CheW-like_dom_sf"/>
</dbReference>
<dbReference type="SMART" id="SM00260">
    <property type="entry name" value="CheW"/>
    <property type="match status" value="1"/>
</dbReference>
<dbReference type="PANTHER" id="PTHR22617:SF23">
    <property type="entry name" value="CHEMOTAXIS PROTEIN CHEW"/>
    <property type="match status" value="1"/>
</dbReference>
<dbReference type="GO" id="GO:0006935">
    <property type="term" value="P:chemotaxis"/>
    <property type="evidence" value="ECO:0007669"/>
    <property type="project" value="InterPro"/>
</dbReference>
<name>A0A512JAG8_9HYPH</name>
<proteinExistence type="predicted"/>
<dbReference type="Proteomes" id="UP001156856">
    <property type="component" value="Unassembled WGS sequence"/>
</dbReference>
<dbReference type="Gene3D" id="2.30.30.40">
    <property type="entry name" value="SH3 Domains"/>
    <property type="match status" value="1"/>
</dbReference>
<evidence type="ECO:0000313" key="4">
    <source>
        <dbReference type="Proteomes" id="UP000321960"/>
    </source>
</evidence>
<reference evidence="5" key="2">
    <citation type="journal article" date="2019" name="Int. J. Syst. Evol. Microbiol.">
        <title>The Global Catalogue of Microorganisms (GCM) 10K type strain sequencing project: providing services to taxonomists for standard genome sequencing and annotation.</title>
        <authorList>
            <consortium name="The Broad Institute Genomics Platform"/>
            <consortium name="The Broad Institute Genome Sequencing Center for Infectious Disease"/>
            <person name="Wu L."/>
            <person name="Ma J."/>
        </authorList>
    </citation>
    <scope>NUCLEOTIDE SEQUENCE [LARGE SCALE GENOMIC DNA]</scope>
    <source>
        <strain evidence="5">NBRC 107715</strain>
    </source>
</reference>
<comment type="caution">
    <text evidence="2">The sequence shown here is derived from an EMBL/GenBank/DDBJ whole genome shotgun (WGS) entry which is preliminary data.</text>
</comment>
<sequence>MRSAYPASQLLLNVSPPVALPETAPSRAAAYLLLDVAGQTCALPREAVREVLPLPDLFQPPTGGSWLAGFLNLGGAPVPVIDLARLFSLRAGRSEPGPYAHLVLVAEGARALLVDRASDLVSVPPEAVRPVEPGQTLNGCVAAEVTVRGRLVHALSLARILTQEESGRLDALARAARARLADLPTA</sequence>
<gene>
    <name evidence="3" type="ORF">GCM10007888_12650</name>
    <name evidence="2" type="ORF">MOX02_49950</name>
</gene>
<dbReference type="SUPFAM" id="SSF50341">
    <property type="entry name" value="CheW-like"/>
    <property type="match status" value="1"/>
</dbReference>
<dbReference type="GO" id="GO:0005829">
    <property type="term" value="C:cytosol"/>
    <property type="evidence" value="ECO:0007669"/>
    <property type="project" value="TreeGrafter"/>
</dbReference>
<reference evidence="3" key="4">
    <citation type="submission" date="2023-01" db="EMBL/GenBank/DDBJ databases">
        <title>Draft genome sequence of Methylobacterium oxalidis strain NBRC 107715.</title>
        <authorList>
            <person name="Sun Q."/>
            <person name="Mori K."/>
        </authorList>
    </citation>
    <scope>NUCLEOTIDE SEQUENCE</scope>
    <source>
        <strain evidence="3">NBRC 107715</strain>
    </source>
</reference>
<evidence type="ECO:0000313" key="2">
    <source>
        <dbReference type="EMBL" id="GEP06957.1"/>
    </source>
</evidence>
<evidence type="ECO:0000313" key="3">
    <source>
        <dbReference type="EMBL" id="GLS62884.1"/>
    </source>
</evidence>
<protein>
    <recommendedName>
        <fullName evidence="1">CheW-like domain-containing protein</fullName>
    </recommendedName>
</protein>
<dbReference type="AlphaFoldDB" id="A0A512JAG8"/>